<comment type="caution">
    <text evidence="1">The sequence shown here is derived from an EMBL/GenBank/DDBJ whole genome shotgun (WGS) entry which is preliminary data.</text>
</comment>
<name>A0A645A8V2_9ZZZZ</name>
<sequence length="87" mass="10074">MFGFRCICTESRNEVLQFLDLLFFFRIGISGQFSSQLTGLHPEVVVSDIQFDFSEVNVTHMRTNRIQEVTVMRNNDDGIREVDQELG</sequence>
<gene>
    <name evidence="1" type="ORF">SDC9_96217</name>
</gene>
<evidence type="ECO:0000313" key="1">
    <source>
        <dbReference type="EMBL" id="MPM49487.1"/>
    </source>
</evidence>
<accession>A0A645A8V2</accession>
<reference evidence="1" key="1">
    <citation type="submission" date="2019-08" db="EMBL/GenBank/DDBJ databases">
        <authorList>
            <person name="Kucharzyk K."/>
            <person name="Murdoch R.W."/>
            <person name="Higgins S."/>
            <person name="Loffler F."/>
        </authorList>
    </citation>
    <scope>NUCLEOTIDE SEQUENCE</scope>
</reference>
<protein>
    <submittedName>
        <fullName evidence="1">Uncharacterized protein</fullName>
    </submittedName>
</protein>
<proteinExistence type="predicted"/>
<dbReference type="EMBL" id="VSSQ01012545">
    <property type="protein sequence ID" value="MPM49487.1"/>
    <property type="molecule type" value="Genomic_DNA"/>
</dbReference>
<dbReference type="AlphaFoldDB" id="A0A645A8V2"/>
<organism evidence="1">
    <name type="scientific">bioreactor metagenome</name>
    <dbReference type="NCBI Taxonomy" id="1076179"/>
    <lineage>
        <taxon>unclassified sequences</taxon>
        <taxon>metagenomes</taxon>
        <taxon>ecological metagenomes</taxon>
    </lineage>
</organism>